<keyword evidence="9 13" id="KW-0418">Kinase</keyword>
<dbReference type="GO" id="GO:0005524">
    <property type="term" value="F:ATP binding"/>
    <property type="evidence" value="ECO:0007669"/>
    <property type="project" value="UniProtKB-UniRule"/>
</dbReference>
<comment type="function">
    <text evidence="1 13">Transfers the gamma-phosphate of ATP to the 4'-position of a tetraacyldisaccharide 1-phosphate intermediate (termed DS-1-P) to form tetraacyldisaccharide 1,4'-bis-phosphate (lipid IVA).</text>
</comment>
<keyword evidence="8 13" id="KW-0547">Nucleotide-binding</keyword>
<dbReference type="UniPathway" id="UPA00359">
    <property type="reaction ID" value="UER00482"/>
</dbReference>
<dbReference type="Pfam" id="PF02606">
    <property type="entry name" value="LpxK"/>
    <property type="match status" value="1"/>
</dbReference>
<dbReference type="PANTHER" id="PTHR42724">
    <property type="entry name" value="TETRAACYLDISACCHARIDE 4'-KINASE"/>
    <property type="match status" value="1"/>
</dbReference>
<dbReference type="GO" id="GO:0005886">
    <property type="term" value="C:plasma membrane"/>
    <property type="evidence" value="ECO:0007669"/>
    <property type="project" value="TreeGrafter"/>
</dbReference>
<dbReference type="Proteomes" id="UP000294830">
    <property type="component" value="Unassembled WGS sequence"/>
</dbReference>
<gene>
    <name evidence="13" type="primary">lpxK</name>
    <name evidence="14" type="ORF">CLV25_101502</name>
</gene>
<evidence type="ECO:0000256" key="2">
    <source>
        <dbReference type="ARBA" id="ARBA00004870"/>
    </source>
</evidence>
<evidence type="ECO:0000256" key="1">
    <source>
        <dbReference type="ARBA" id="ARBA00002274"/>
    </source>
</evidence>
<dbReference type="RefSeq" id="WP_165876963.1">
    <property type="nucleotide sequence ID" value="NZ_SLWB01000001.1"/>
</dbReference>
<evidence type="ECO:0000313" key="15">
    <source>
        <dbReference type="Proteomes" id="UP000294830"/>
    </source>
</evidence>
<comment type="similarity">
    <text evidence="13">Belongs to the LpxK family.</text>
</comment>
<feature type="binding site" evidence="13">
    <location>
        <begin position="51"/>
        <end position="58"/>
    </location>
    <ligand>
        <name>ATP</name>
        <dbReference type="ChEBI" id="CHEBI:30616"/>
    </ligand>
</feature>
<evidence type="ECO:0000256" key="8">
    <source>
        <dbReference type="ARBA" id="ARBA00022741"/>
    </source>
</evidence>
<sequence>MERDKGLGKILLAPVAGLFYLVVKGRHTLYNANILKSHKPSIPTICVGNITVGGTGKTPHIELLIELLSKNYRLAVLSRGYKRKYKGSREVLTSDVYSNVGDEPLQIKQKFPNIPVFVNAKRVEGVAQIAVAYPNVDIILLDDAFQHRKIAAGLNIILIDYNRPIWEDNMLPIGNLRDSYDQISRANVVIITKCPANLSPMDKRILTKKLQLYPYQTLLFSHIEYGQPAPIFPDSKSYEKSEETIVIAGIAAPQPFINHVKSMNTKVTPLIFPDHHNFTSKDINLIVSEFRKKHQSVNLVTTEKDAKRLLEANLPEEIKNYLYFVPIKARLSDNSDNVLFNKIAKYVKENSDYCGVHQGKNTQ</sequence>
<dbReference type="HAMAP" id="MF_00409">
    <property type="entry name" value="LpxK"/>
    <property type="match status" value="1"/>
</dbReference>
<comment type="catalytic activity">
    <reaction evidence="13">
        <text>a lipid A disaccharide + ATP = a lipid IVA + ADP + H(+)</text>
        <dbReference type="Rhea" id="RHEA:67840"/>
        <dbReference type="ChEBI" id="CHEBI:15378"/>
        <dbReference type="ChEBI" id="CHEBI:30616"/>
        <dbReference type="ChEBI" id="CHEBI:176343"/>
        <dbReference type="ChEBI" id="CHEBI:176425"/>
        <dbReference type="ChEBI" id="CHEBI:456216"/>
        <dbReference type="EC" id="2.7.1.130"/>
    </reaction>
</comment>
<evidence type="ECO:0000256" key="6">
    <source>
        <dbReference type="ARBA" id="ARBA00022556"/>
    </source>
</evidence>
<evidence type="ECO:0000256" key="9">
    <source>
        <dbReference type="ARBA" id="ARBA00022777"/>
    </source>
</evidence>
<accession>A0A4R2F7N5</accession>
<dbReference type="EMBL" id="SLWB01000001">
    <property type="protein sequence ID" value="TCN73280.1"/>
    <property type="molecule type" value="Genomic_DNA"/>
</dbReference>
<evidence type="ECO:0000256" key="12">
    <source>
        <dbReference type="ARBA" id="ARBA00029757"/>
    </source>
</evidence>
<dbReference type="GO" id="GO:0009029">
    <property type="term" value="F:lipid-A 4'-kinase activity"/>
    <property type="evidence" value="ECO:0007669"/>
    <property type="project" value="UniProtKB-UniRule"/>
</dbReference>
<keyword evidence="11 13" id="KW-0443">Lipid metabolism</keyword>
<keyword evidence="10 13" id="KW-0067">ATP-binding</keyword>
<evidence type="ECO:0000256" key="13">
    <source>
        <dbReference type="HAMAP-Rule" id="MF_00409"/>
    </source>
</evidence>
<dbReference type="SUPFAM" id="SSF52540">
    <property type="entry name" value="P-loop containing nucleoside triphosphate hydrolases"/>
    <property type="match status" value="1"/>
</dbReference>
<dbReference type="GO" id="GO:0009244">
    <property type="term" value="P:lipopolysaccharide core region biosynthetic process"/>
    <property type="evidence" value="ECO:0007669"/>
    <property type="project" value="TreeGrafter"/>
</dbReference>
<keyword evidence="7 13" id="KW-0808">Transferase</keyword>
<keyword evidence="15" id="KW-1185">Reference proteome</keyword>
<keyword evidence="5 13" id="KW-0444">Lipid biosynthesis</keyword>
<dbReference type="NCBIfam" id="TIGR00682">
    <property type="entry name" value="lpxK"/>
    <property type="match status" value="1"/>
</dbReference>
<evidence type="ECO:0000256" key="11">
    <source>
        <dbReference type="ARBA" id="ARBA00023098"/>
    </source>
</evidence>
<protein>
    <recommendedName>
        <fullName evidence="4 13">Tetraacyldisaccharide 4'-kinase</fullName>
        <ecNumber evidence="3 13">2.7.1.130</ecNumber>
    </recommendedName>
    <alternativeName>
        <fullName evidence="12 13">Lipid A 4'-kinase</fullName>
    </alternativeName>
</protein>
<evidence type="ECO:0000256" key="7">
    <source>
        <dbReference type="ARBA" id="ARBA00022679"/>
    </source>
</evidence>
<dbReference type="InterPro" id="IPR003758">
    <property type="entry name" value="LpxK"/>
</dbReference>
<dbReference type="PANTHER" id="PTHR42724:SF1">
    <property type="entry name" value="TETRAACYLDISACCHARIDE 4'-KINASE, MITOCHONDRIAL-RELATED"/>
    <property type="match status" value="1"/>
</dbReference>
<evidence type="ECO:0000313" key="14">
    <source>
        <dbReference type="EMBL" id="TCN73280.1"/>
    </source>
</evidence>
<comment type="pathway">
    <text evidence="2 13">Glycolipid biosynthesis; lipid IV(A) biosynthesis; lipid IV(A) from (3R)-3-hydroxytetradecanoyl-[acyl-carrier-protein] and UDP-N-acetyl-alpha-D-glucosamine: step 6/6.</text>
</comment>
<keyword evidence="6 13" id="KW-0441">Lipid A biosynthesis</keyword>
<dbReference type="InterPro" id="IPR027417">
    <property type="entry name" value="P-loop_NTPase"/>
</dbReference>
<comment type="caution">
    <text evidence="14">The sequence shown here is derived from an EMBL/GenBank/DDBJ whole genome shotgun (WGS) entry which is preliminary data.</text>
</comment>
<evidence type="ECO:0000256" key="5">
    <source>
        <dbReference type="ARBA" id="ARBA00022516"/>
    </source>
</evidence>
<evidence type="ECO:0000256" key="4">
    <source>
        <dbReference type="ARBA" id="ARBA00016436"/>
    </source>
</evidence>
<reference evidence="14 15" key="1">
    <citation type="submission" date="2019-03" db="EMBL/GenBank/DDBJ databases">
        <title>Genomic Encyclopedia of Archaeal and Bacterial Type Strains, Phase II (KMG-II): from individual species to whole genera.</title>
        <authorList>
            <person name="Goeker M."/>
        </authorList>
    </citation>
    <scope>NUCLEOTIDE SEQUENCE [LARGE SCALE GENOMIC DNA]</scope>
    <source>
        <strain evidence="14 15">RL-C</strain>
    </source>
</reference>
<evidence type="ECO:0000256" key="10">
    <source>
        <dbReference type="ARBA" id="ARBA00022840"/>
    </source>
</evidence>
<dbReference type="EC" id="2.7.1.130" evidence="3 13"/>
<dbReference type="GO" id="GO:0009245">
    <property type="term" value="P:lipid A biosynthetic process"/>
    <property type="evidence" value="ECO:0007669"/>
    <property type="project" value="UniProtKB-UniRule"/>
</dbReference>
<organism evidence="14 15">
    <name type="scientific">Acetobacteroides hydrogenigenes</name>
    <dbReference type="NCBI Taxonomy" id="979970"/>
    <lineage>
        <taxon>Bacteria</taxon>
        <taxon>Pseudomonadati</taxon>
        <taxon>Bacteroidota</taxon>
        <taxon>Bacteroidia</taxon>
        <taxon>Bacteroidales</taxon>
        <taxon>Rikenellaceae</taxon>
        <taxon>Acetobacteroides</taxon>
    </lineage>
</organism>
<dbReference type="AlphaFoldDB" id="A0A4R2F7N5"/>
<proteinExistence type="inferred from homology"/>
<evidence type="ECO:0000256" key="3">
    <source>
        <dbReference type="ARBA" id="ARBA00012071"/>
    </source>
</evidence>
<name>A0A4R2F7N5_9BACT</name>